<dbReference type="SUPFAM" id="SSF48150">
    <property type="entry name" value="DNA-glycosylase"/>
    <property type="match status" value="1"/>
</dbReference>
<dbReference type="InterPro" id="IPR047650">
    <property type="entry name" value="Transpos_IS110"/>
</dbReference>
<keyword evidence="4" id="KW-1185">Reference proteome</keyword>
<protein>
    <submittedName>
        <fullName evidence="3">Transposase IS116/IS110/IS902 family protein</fullName>
    </submittedName>
</protein>
<accession>A0A517RP75</accession>
<dbReference type="PANTHER" id="PTHR33055:SF13">
    <property type="entry name" value="TRANSPOSASE"/>
    <property type="match status" value="1"/>
</dbReference>
<dbReference type="AlphaFoldDB" id="A0A517RP75"/>
<feature type="domain" description="Transposase IS110-like N-terminal" evidence="1">
    <location>
        <begin position="4"/>
        <end position="147"/>
    </location>
</feature>
<dbReference type="PANTHER" id="PTHR33055">
    <property type="entry name" value="TRANSPOSASE FOR INSERTION SEQUENCE ELEMENT IS1111A"/>
    <property type="match status" value="1"/>
</dbReference>
<dbReference type="InterPro" id="IPR011257">
    <property type="entry name" value="DNA_glycosylase"/>
</dbReference>
<dbReference type="Pfam" id="PF02371">
    <property type="entry name" value="Transposase_20"/>
    <property type="match status" value="1"/>
</dbReference>
<dbReference type="Proteomes" id="UP000317171">
    <property type="component" value="Chromosome"/>
</dbReference>
<dbReference type="KEGG" id="gaz:Pan241w_57810"/>
<reference evidence="3 4" key="1">
    <citation type="submission" date="2019-02" db="EMBL/GenBank/DDBJ databases">
        <title>Deep-cultivation of Planctomycetes and their phenomic and genomic characterization uncovers novel biology.</title>
        <authorList>
            <person name="Wiegand S."/>
            <person name="Jogler M."/>
            <person name="Boedeker C."/>
            <person name="Pinto D."/>
            <person name="Vollmers J."/>
            <person name="Rivas-Marin E."/>
            <person name="Kohn T."/>
            <person name="Peeters S.H."/>
            <person name="Heuer A."/>
            <person name="Rast P."/>
            <person name="Oberbeckmann S."/>
            <person name="Bunk B."/>
            <person name="Jeske O."/>
            <person name="Meyerdierks A."/>
            <person name="Storesund J.E."/>
            <person name="Kallscheuer N."/>
            <person name="Luecker S."/>
            <person name="Lage O.M."/>
            <person name="Pohl T."/>
            <person name="Merkel B.J."/>
            <person name="Hornburger P."/>
            <person name="Mueller R.-W."/>
            <person name="Bruemmer F."/>
            <person name="Labrenz M."/>
            <person name="Spormann A.M."/>
            <person name="Op den Camp H."/>
            <person name="Overmann J."/>
            <person name="Amann R."/>
            <person name="Jetten M.S.M."/>
            <person name="Mascher T."/>
            <person name="Medema M.H."/>
            <person name="Devos D.P."/>
            <person name="Kaster A.-K."/>
            <person name="Ovreas L."/>
            <person name="Rohde M."/>
            <person name="Galperin M.Y."/>
            <person name="Jogler C."/>
        </authorList>
    </citation>
    <scope>NUCLEOTIDE SEQUENCE [LARGE SCALE GENOMIC DNA]</scope>
    <source>
        <strain evidence="3 4">Pan241w</strain>
    </source>
</reference>
<evidence type="ECO:0000259" key="1">
    <source>
        <dbReference type="Pfam" id="PF01548"/>
    </source>
</evidence>
<dbReference type="OrthoDB" id="273556at2"/>
<dbReference type="GO" id="GO:0006313">
    <property type="term" value="P:DNA transposition"/>
    <property type="evidence" value="ECO:0007669"/>
    <property type="project" value="InterPro"/>
</dbReference>
<dbReference type="InterPro" id="IPR002525">
    <property type="entry name" value="Transp_IS110-like_N"/>
</dbReference>
<dbReference type="InterPro" id="IPR003346">
    <property type="entry name" value="Transposase_20"/>
</dbReference>
<dbReference type="Pfam" id="PF01548">
    <property type="entry name" value="DEDD_Tnp_IS110"/>
    <property type="match status" value="1"/>
</dbReference>
<organism evidence="3 4">
    <name type="scientific">Gimesia alba</name>
    <dbReference type="NCBI Taxonomy" id="2527973"/>
    <lineage>
        <taxon>Bacteria</taxon>
        <taxon>Pseudomonadati</taxon>
        <taxon>Planctomycetota</taxon>
        <taxon>Planctomycetia</taxon>
        <taxon>Planctomycetales</taxon>
        <taxon>Planctomycetaceae</taxon>
        <taxon>Gimesia</taxon>
    </lineage>
</organism>
<name>A0A517RP75_9PLAN</name>
<proteinExistence type="predicted"/>
<dbReference type="RefSeq" id="WP_145222524.1">
    <property type="nucleotide sequence ID" value="NZ_CP036269.1"/>
</dbReference>
<evidence type="ECO:0000313" key="4">
    <source>
        <dbReference type="Proteomes" id="UP000317171"/>
    </source>
</evidence>
<evidence type="ECO:0000259" key="2">
    <source>
        <dbReference type="Pfam" id="PF02371"/>
    </source>
</evidence>
<evidence type="ECO:0000313" key="3">
    <source>
        <dbReference type="EMBL" id="QDT45655.1"/>
    </source>
</evidence>
<dbReference type="GO" id="GO:0004803">
    <property type="term" value="F:transposase activity"/>
    <property type="evidence" value="ECO:0007669"/>
    <property type="project" value="InterPro"/>
</dbReference>
<sequence length="339" mass="38821">MFFAGIDLHKQSITVCVVDKDRNVLKRKRLMCANEVAIVAFFKELGCFRAVVEATASHEWFVKLIESLADKVLLAHPGKLRIIAESTQKSDRLDAQILAEFLALGMIPTSYRPTPRQRDHRCLVRQRNTVQRRITSVKNRIRRILSNHNADRRDLFTKAGQQFVRTYDLSAADRFSMNQLIAEWEFFCQQLKAANQALKEFANTAPIRERHQRELLQSIPGVGFVTTEVVLSEIADIDRFDSQKQVVAYAGLAPGQRESAGKSKELHIEKSGSRHLRWALVESAWQLVYRVPRWKTIYERLKKRLKSKKAIVAIARRLLGMMVAIMKSGEPFSATHQPA</sequence>
<dbReference type="NCBIfam" id="NF033542">
    <property type="entry name" value="transpos_IS110"/>
    <property type="match status" value="1"/>
</dbReference>
<dbReference type="EMBL" id="CP036269">
    <property type="protein sequence ID" value="QDT45655.1"/>
    <property type="molecule type" value="Genomic_DNA"/>
</dbReference>
<dbReference type="GO" id="GO:0006281">
    <property type="term" value="P:DNA repair"/>
    <property type="evidence" value="ECO:0007669"/>
    <property type="project" value="InterPro"/>
</dbReference>
<feature type="domain" description="Transposase IS116/IS110/IS902 C-terminal" evidence="2">
    <location>
        <begin position="214"/>
        <end position="298"/>
    </location>
</feature>
<gene>
    <name evidence="3" type="ORF">Pan241w_57810</name>
</gene>
<dbReference type="GO" id="GO:0003677">
    <property type="term" value="F:DNA binding"/>
    <property type="evidence" value="ECO:0007669"/>
    <property type="project" value="InterPro"/>
</dbReference>